<dbReference type="OrthoDB" id="9805913at2"/>
<dbReference type="EMBL" id="SORO01000002">
    <property type="protein sequence ID" value="TDY68624.1"/>
    <property type="molecule type" value="Genomic_DNA"/>
</dbReference>
<dbReference type="Pfam" id="PF13657">
    <property type="entry name" value="Couple_hipA"/>
    <property type="match status" value="1"/>
</dbReference>
<evidence type="ECO:0000313" key="6">
    <source>
        <dbReference type="EMBL" id="TDY68624.1"/>
    </source>
</evidence>
<sequence>MSEPVTLAKVFLWGTLVGYIFWNEEGGFASFEYENDFLNAPVEPSPLLMPKSRSLYSFRNLNVDTFKGLPGMFADSLPDKFGNALIDVWLSKIGRDSTSFNPVERLCYIGERGMGALEFKPATYKLKTKNIPIEIAEMVELASEILSNRKKFTAKLELENQKKLNESLTSLMTIGTSAGGARAKCIIAYNEKTGDVRSGQVKTTEDYSYWILKLDGIQNNKDKELNDPKGFGAIEYAYYRMALDCGIQMMDSKLLEENGRHHFMTKRFDRTNGGEKLHMQSLCAIAHYDFNMAGAYSYEQTFDVIRKIISENTRSALEQQFRRTVFNVISRNQDDHTKNIAFLMDKTGKWNLSPAYDMTYSYNPNGQWTSRHQMSINGKREKFQLEDLIELGKKADLKNIQIKSIITQTQDIVSSWKKYAKQSNVPNSLIIPIQKNLNLSI</sequence>
<accession>A0A4R8MMH6</accession>
<dbReference type="PANTHER" id="PTHR37419:SF8">
    <property type="entry name" value="TOXIN YJJJ"/>
    <property type="match status" value="1"/>
</dbReference>
<dbReference type="InterPro" id="IPR052028">
    <property type="entry name" value="HipA_Ser/Thr_kinase"/>
</dbReference>
<evidence type="ECO:0000313" key="7">
    <source>
        <dbReference type="Proteomes" id="UP000294684"/>
    </source>
</evidence>
<name>A0A4R8MMH6_LEPME</name>
<dbReference type="InterPro" id="IPR017508">
    <property type="entry name" value="HipA_N1"/>
</dbReference>
<dbReference type="RefSeq" id="WP_004787845.1">
    <property type="nucleotide sequence ID" value="NZ_SORO01000002.1"/>
</dbReference>
<dbReference type="PANTHER" id="PTHR37419">
    <property type="entry name" value="SERINE/THREONINE-PROTEIN KINASE TOXIN HIPA"/>
    <property type="match status" value="1"/>
</dbReference>
<evidence type="ECO:0000259" key="4">
    <source>
        <dbReference type="Pfam" id="PF07804"/>
    </source>
</evidence>
<dbReference type="STRING" id="1193051.LEP1GSC017_0040"/>
<organism evidence="6 7">
    <name type="scientific">Leptospira meyeri</name>
    <dbReference type="NCBI Taxonomy" id="29508"/>
    <lineage>
        <taxon>Bacteria</taxon>
        <taxon>Pseudomonadati</taxon>
        <taxon>Spirochaetota</taxon>
        <taxon>Spirochaetia</taxon>
        <taxon>Leptospirales</taxon>
        <taxon>Leptospiraceae</taxon>
        <taxon>Leptospira</taxon>
    </lineage>
</organism>
<evidence type="ECO:0000259" key="5">
    <source>
        <dbReference type="Pfam" id="PF13657"/>
    </source>
</evidence>
<evidence type="ECO:0000256" key="3">
    <source>
        <dbReference type="ARBA" id="ARBA00022777"/>
    </source>
</evidence>
<dbReference type="Pfam" id="PF07804">
    <property type="entry name" value="HipA_C"/>
    <property type="match status" value="1"/>
</dbReference>
<comment type="similarity">
    <text evidence="1">Belongs to the HipA Ser/Thr kinase family.</text>
</comment>
<dbReference type="GeneID" id="79828415"/>
<keyword evidence="2" id="KW-0808">Transferase</keyword>
<dbReference type="Proteomes" id="UP000294684">
    <property type="component" value="Unassembled WGS sequence"/>
</dbReference>
<feature type="domain" description="HipA-like C-terminal" evidence="4">
    <location>
        <begin position="176"/>
        <end position="416"/>
    </location>
</feature>
<gene>
    <name evidence="6" type="ORF">CLV96_3139</name>
</gene>
<comment type="caution">
    <text evidence="6">The sequence shown here is derived from an EMBL/GenBank/DDBJ whole genome shotgun (WGS) entry which is preliminary data.</text>
</comment>
<evidence type="ECO:0000256" key="2">
    <source>
        <dbReference type="ARBA" id="ARBA00022679"/>
    </source>
</evidence>
<evidence type="ECO:0000256" key="1">
    <source>
        <dbReference type="ARBA" id="ARBA00010164"/>
    </source>
</evidence>
<proteinExistence type="inferred from homology"/>
<dbReference type="GO" id="GO:0005829">
    <property type="term" value="C:cytosol"/>
    <property type="evidence" value="ECO:0007669"/>
    <property type="project" value="TreeGrafter"/>
</dbReference>
<dbReference type="AlphaFoldDB" id="A0A4R8MMH6"/>
<keyword evidence="7" id="KW-1185">Reference proteome</keyword>
<dbReference type="GO" id="GO:0004674">
    <property type="term" value="F:protein serine/threonine kinase activity"/>
    <property type="evidence" value="ECO:0007669"/>
    <property type="project" value="TreeGrafter"/>
</dbReference>
<dbReference type="Gene3D" id="1.10.1070.20">
    <property type="match status" value="1"/>
</dbReference>
<reference evidence="6 7" key="1">
    <citation type="submission" date="2019-03" db="EMBL/GenBank/DDBJ databases">
        <title>Genomic Encyclopedia of Archaeal and Bacterial Type Strains, Phase II (KMG-II): from individual species to whole genera.</title>
        <authorList>
            <person name="Goeker M."/>
        </authorList>
    </citation>
    <scope>NUCLEOTIDE SEQUENCE [LARGE SCALE GENOMIC DNA]</scope>
    <source>
        <strain evidence="6 7">DSM 21537</strain>
    </source>
</reference>
<dbReference type="InterPro" id="IPR012893">
    <property type="entry name" value="HipA-like_C"/>
</dbReference>
<feature type="domain" description="HipA N-terminal subdomain 1" evidence="5">
    <location>
        <begin position="9"/>
        <end position="119"/>
    </location>
</feature>
<keyword evidence="3 6" id="KW-0418">Kinase</keyword>
<protein>
    <submittedName>
        <fullName evidence="6">Serine/threonine-protein kinase HipA</fullName>
    </submittedName>
</protein>